<dbReference type="Gene3D" id="1.20.1280.50">
    <property type="match status" value="1"/>
</dbReference>
<dbReference type="CDD" id="cd09917">
    <property type="entry name" value="F-box_SF"/>
    <property type="match status" value="1"/>
</dbReference>
<dbReference type="Pfam" id="PF12937">
    <property type="entry name" value="F-box-like"/>
    <property type="match status" value="1"/>
</dbReference>
<dbReference type="STRING" id="92696.A0A4V2MXM0"/>
<feature type="compositionally biased region" description="Basic and acidic residues" evidence="1">
    <location>
        <begin position="525"/>
        <end position="537"/>
    </location>
</feature>
<dbReference type="EMBL" id="RWJN01000018">
    <property type="protein sequence ID" value="TCD70617.1"/>
    <property type="molecule type" value="Genomic_DNA"/>
</dbReference>
<sequence length="620" mass="69144">MLKFTNGLSELPAELITLVLEELHYTDILQCERVCKQLRGLIRESASLQYKIDLGANSMDDVPSNTLSNAMKREILTRHIRATKKWPEDLLTKQTIPLLEGPLWELCGGVLAQSHGRRDLDFWQLPSTIRGIPAKEWGVDVDFDIADFTLDPSQDLLVAVDVQSPMCHAHLLTLSGGKAHPAASVQRLEFPLPPYDIPNRSYHLRICGDYVGIIIRVFDLISEEPHTVFGVANWRTGERKLLTSYWGILSFAFLDTQHIVLLRGVDQMPEMNFQEGSTTAVVVSVVDFVQPVPSNAPHEAPHCPHVTLNLPTVADRWEIWHAEVVCDPAPGCAPMTANAPSSGPRTKQSNATCLSDDLQAPLPPFHVTKSDRIVAIRINGVDTLFEQGDSIDIFVHASSLLRLLDTHLNPPSTPYVPPHSLPSTPGSSPTSPSSTLPHLRSMRPYHAHKARITTPALTESSYDQDRAVRWQAWGPNLTRVLPASVPACVWCYPAYGMRFVGQSDGYVTVYDFNLTAVRKSLCPSSDRKGDSAGHRDDDLDSEDGYWDGRERWISAEDGGETVTKAVVHSRPFFKDVVKSNLPYRRFKTDLKMEVGQFVMINEDSVLLVKEYSKEFKISSL</sequence>
<evidence type="ECO:0000313" key="3">
    <source>
        <dbReference type="EMBL" id="TCD70617.1"/>
    </source>
</evidence>
<organism evidence="3 4">
    <name type="scientific">Steccherinum ochraceum</name>
    <dbReference type="NCBI Taxonomy" id="92696"/>
    <lineage>
        <taxon>Eukaryota</taxon>
        <taxon>Fungi</taxon>
        <taxon>Dikarya</taxon>
        <taxon>Basidiomycota</taxon>
        <taxon>Agaricomycotina</taxon>
        <taxon>Agaricomycetes</taxon>
        <taxon>Polyporales</taxon>
        <taxon>Steccherinaceae</taxon>
        <taxon>Steccherinum</taxon>
    </lineage>
</organism>
<feature type="domain" description="F-box" evidence="2">
    <location>
        <begin position="5"/>
        <end position="52"/>
    </location>
</feature>
<feature type="compositionally biased region" description="Low complexity" evidence="1">
    <location>
        <begin position="421"/>
        <end position="439"/>
    </location>
</feature>
<name>A0A4V2MXM0_9APHY</name>
<reference evidence="3 4" key="1">
    <citation type="submission" date="2018-11" db="EMBL/GenBank/DDBJ databases">
        <title>Genome assembly of Steccherinum ochraceum LE-BIN_3174, the white-rot fungus of the Steccherinaceae family (The Residual Polyporoid clade, Polyporales, Basidiomycota).</title>
        <authorList>
            <person name="Fedorova T.V."/>
            <person name="Glazunova O.A."/>
            <person name="Landesman E.O."/>
            <person name="Moiseenko K.V."/>
            <person name="Psurtseva N.V."/>
            <person name="Savinova O.S."/>
            <person name="Shakhova N.V."/>
            <person name="Tyazhelova T.V."/>
            <person name="Vasina D.V."/>
        </authorList>
    </citation>
    <scope>NUCLEOTIDE SEQUENCE [LARGE SCALE GENOMIC DNA]</scope>
    <source>
        <strain evidence="3 4">LE-BIN_3174</strain>
    </source>
</reference>
<gene>
    <name evidence="3" type="ORF">EIP91_002647</name>
</gene>
<dbReference type="PROSITE" id="PS50181">
    <property type="entry name" value="FBOX"/>
    <property type="match status" value="1"/>
</dbReference>
<evidence type="ECO:0000313" key="4">
    <source>
        <dbReference type="Proteomes" id="UP000292702"/>
    </source>
</evidence>
<feature type="region of interest" description="Disordered" evidence="1">
    <location>
        <begin position="522"/>
        <end position="542"/>
    </location>
</feature>
<evidence type="ECO:0000256" key="1">
    <source>
        <dbReference type="SAM" id="MobiDB-lite"/>
    </source>
</evidence>
<dbReference type="OrthoDB" id="2803543at2759"/>
<dbReference type="SMART" id="SM00256">
    <property type="entry name" value="FBOX"/>
    <property type="match status" value="1"/>
</dbReference>
<keyword evidence="4" id="KW-1185">Reference proteome</keyword>
<dbReference type="InterPro" id="IPR036047">
    <property type="entry name" value="F-box-like_dom_sf"/>
</dbReference>
<feature type="region of interest" description="Disordered" evidence="1">
    <location>
        <begin position="414"/>
        <end position="439"/>
    </location>
</feature>
<protein>
    <recommendedName>
        <fullName evidence="2">F-box domain-containing protein</fullName>
    </recommendedName>
</protein>
<comment type="caution">
    <text evidence="3">The sequence shown here is derived from an EMBL/GenBank/DDBJ whole genome shotgun (WGS) entry which is preliminary data.</text>
</comment>
<dbReference type="AlphaFoldDB" id="A0A4V2MXM0"/>
<dbReference type="InterPro" id="IPR001810">
    <property type="entry name" value="F-box_dom"/>
</dbReference>
<evidence type="ECO:0000259" key="2">
    <source>
        <dbReference type="PROSITE" id="PS50181"/>
    </source>
</evidence>
<accession>A0A4V2MXM0</accession>
<dbReference type="Proteomes" id="UP000292702">
    <property type="component" value="Unassembled WGS sequence"/>
</dbReference>
<dbReference type="SUPFAM" id="SSF81383">
    <property type="entry name" value="F-box domain"/>
    <property type="match status" value="1"/>
</dbReference>
<proteinExistence type="predicted"/>